<evidence type="ECO:0000256" key="5">
    <source>
        <dbReference type="SAM" id="Phobius"/>
    </source>
</evidence>
<feature type="domain" description="GtrA/DPMS transmembrane" evidence="6">
    <location>
        <begin position="13"/>
        <end position="132"/>
    </location>
</feature>
<evidence type="ECO:0000256" key="2">
    <source>
        <dbReference type="ARBA" id="ARBA00022692"/>
    </source>
</evidence>
<dbReference type="Pfam" id="PF04138">
    <property type="entry name" value="GtrA_DPMS_TM"/>
    <property type="match status" value="1"/>
</dbReference>
<dbReference type="GeneID" id="69650413"/>
<feature type="transmembrane region" description="Helical" evidence="5">
    <location>
        <begin position="110"/>
        <end position="127"/>
    </location>
</feature>
<evidence type="ECO:0000259" key="6">
    <source>
        <dbReference type="Pfam" id="PF04138"/>
    </source>
</evidence>
<keyword evidence="3 5" id="KW-1133">Transmembrane helix</keyword>
<feature type="transmembrane region" description="Helical" evidence="5">
    <location>
        <begin position="72"/>
        <end position="98"/>
    </location>
</feature>
<comment type="subcellular location">
    <subcellularLocation>
        <location evidence="1">Membrane</location>
        <topology evidence="1">Multi-pass membrane protein</topology>
    </subcellularLocation>
</comment>
<dbReference type="EMBL" id="MCSB01000001">
    <property type="protein sequence ID" value="PME33332.1"/>
    <property type="molecule type" value="Genomic_DNA"/>
</dbReference>
<dbReference type="GO" id="GO:0000271">
    <property type="term" value="P:polysaccharide biosynthetic process"/>
    <property type="evidence" value="ECO:0007669"/>
    <property type="project" value="InterPro"/>
</dbReference>
<reference evidence="7 8" key="1">
    <citation type="journal article" date="2018" name="Nature">
        <title>A major lineage of non-tailed dsDNA viruses as unrecognized killers of marine bacteria.</title>
        <authorList>
            <person name="Kauffman K.M."/>
            <person name="Hussain F.A."/>
            <person name="Yang J."/>
            <person name="Arevalo P."/>
            <person name="Brown J.M."/>
            <person name="Chang W.K."/>
            <person name="VanInsberghe D."/>
            <person name="Elsherbini J."/>
            <person name="Sharma R.S."/>
            <person name="Cutler M.B."/>
            <person name="Kelly L."/>
            <person name="Polz M.F."/>
        </authorList>
    </citation>
    <scope>NUCLEOTIDE SEQUENCE [LARGE SCALE GENOMIC DNA]</scope>
    <source>
        <strain evidence="7 8">10N.286.55.E1</strain>
    </source>
</reference>
<protein>
    <recommendedName>
        <fullName evidence="6">GtrA/DPMS transmembrane domain-containing protein</fullName>
    </recommendedName>
</protein>
<keyword evidence="8" id="KW-1185">Reference proteome</keyword>
<evidence type="ECO:0000256" key="4">
    <source>
        <dbReference type="ARBA" id="ARBA00023136"/>
    </source>
</evidence>
<keyword evidence="2 5" id="KW-0812">Transmembrane</keyword>
<comment type="caution">
    <text evidence="7">The sequence shown here is derived from an EMBL/GenBank/DDBJ whole genome shotgun (WGS) entry which is preliminary data.</text>
</comment>
<sequence length="134" mass="14798">MAKTYVSKQFLMFLCTGGFAAAVNFGSRIFFNQFMSFSSAIILAYVMGMITAFSLAKLFVFKESKHSAAKSAFYFTLVNIAAVIQTWAVSVLLAYYVLPSVGISTYVEEISHFVGVVVPVFTSFIGHKHLSFRA</sequence>
<dbReference type="InterPro" id="IPR007267">
    <property type="entry name" value="GtrA_DPMS_TM"/>
</dbReference>
<dbReference type="Proteomes" id="UP000239763">
    <property type="component" value="Unassembled WGS sequence"/>
</dbReference>
<dbReference type="AlphaFoldDB" id="A0AA45AB13"/>
<gene>
    <name evidence="7" type="ORF">BCV38_00825</name>
</gene>
<organism evidence="7 8">
    <name type="scientific">Vibrio lentus</name>
    <dbReference type="NCBI Taxonomy" id="136468"/>
    <lineage>
        <taxon>Bacteria</taxon>
        <taxon>Pseudomonadati</taxon>
        <taxon>Pseudomonadota</taxon>
        <taxon>Gammaproteobacteria</taxon>
        <taxon>Vibrionales</taxon>
        <taxon>Vibrionaceae</taxon>
        <taxon>Vibrio</taxon>
    </lineage>
</organism>
<feature type="transmembrane region" description="Helical" evidence="5">
    <location>
        <begin position="37"/>
        <end position="60"/>
    </location>
</feature>
<evidence type="ECO:0000313" key="7">
    <source>
        <dbReference type="EMBL" id="PME33332.1"/>
    </source>
</evidence>
<evidence type="ECO:0000313" key="8">
    <source>
        <dbReference type="Proteomes" id="UP000239763"/>
    </source>
</evidence>
<evidence type="ECO:0000256" key="1">
    <source>
        <dbReference type="ARBA" id="ARBA00004141"/>
    </source>
</evidence>
<accession>A0AA45AB13</accession>
<feature type="transmembrane region" description="Helical" evidence="5">
    <location>
        <begin position="12"/>
        <end position="31"/>
    </location>
</feature>
<dbReference type="RefSeq" id="WP_102297275.1">
    <property type="nucleotide sequence ID" value="NZ_JAAHTI010000003.1"/>
</dbReference>
<keyword evidence="4 5" id="KW-0472">Membrane</keyword>
<dbReference type="GO" id="GO:0016020">
    <property type="term" value="C:membrane"/>
    <property type="evidence" value="ECO:0007669"/>
    <property type="project" value="UniProtKB-SubCell"/>
</dbReference>
<evidence type="ECO:0000256" key="3">
    <source>
        <dbReference type="ARBA" id="ARBA00022989"/>
    </source>
</evidence>
<name>A0AA45AB13_9VIBR</name>
<proteinExistence type="predicted"/>